<dbReference type="EMBL" id="JAMSHJ010000004">
    <property type="protein sequence ID" value="KAI5418094.1"/>
    <property type="molecule type" value="Genomic_DNA"/>
</dbReference>
<accession>A0A9D4XBF8</accession>
<evidence type="ECO:0000256" key="1">
    <source>
        <dbReference type="PROSITE-ProRule" id="PRU00325"/>
    </source>
</evidence>
<name>A0A9D4XBF8_PEA</name>
<feature type="domain" description="SWIM-type" evidence="2">
    <location>
        <begin position="565"/>
        <end position="602"/>
    </location>
</feature>
<comment type="caution">
    <text evidence="3">The sequence shown here is derived from an EMBL/GenBank/DDBJ whole genome shotgun (WGS) entry which is preliminary data.</text>
</comment>
<dbReference type="Gramene" id="Psat04G0265300-T1">
    <property type="protein sequence ID" value="KAI5418093.1"/>
    <property type="gene ID" value="KIW84_042653"/>
</dbReference>
<keyword evidence="1" id="KW-0862">Zinc</keyword>
<sequence length="785" mass="89724">MARWDAILSLPVQNPPSLEISSDDLVWSKVEGWHDKLDRVAIIPFARVADFVRGESNNKECPTRFHVEARRRRPPSFKQKVDGILEYILYWCSFGPDDHRKGGIVRPSRSTYVPKKKNAGRPNTKRGCTCHFIVKRLIAEPSVALIIYNDDKHVDKKGVPCHGPQDKKAAGTPAEFAPYISEDLRLRVLSLLYVGVSVETIMQRHNESVEKQGGPCNRDDLLSQRYVRRQEREIRRSSYELDDDDSVSIDKWVGSHQNNVFFYEDFSESDPFILGIQTEWQLQQMIKFGNCALLASDSRFGTNKLKYPVHSLLVFNSEKKAIPVAWIITPRFSCLDAHRWMRALYNRVHTKDPNWKLAGFIVDDPHYDVLAIRDVFQCSVLISFWRVRHLWHRNIIKRLETGMQIKISKRLGWIMDSIFRRQGTMSLFEDFVEDFIDESNFMDYFKATWYPRMGAWVDALRTLPLASQESCAAMEFYHNQLKIRLLNEKDINVYQRADWLVDKIGTKVHSYYWLDECSDKDDFARYWKNEWMSGLTSWRKALKIPDADVVMEDGCAKVKDEHALDKAYIVWNAGSILSICDCYWAKEGNLCEHILKVLSICRNQGSVLPSISLLQYHQALKSMLHCPPFDSLIRDHAVSLAVSVQKQLNMLLDKESIQTAGGSNEKRIVIDIHQQNSRVASAVQDEALVCERQVIKDILSRGAACGVSHITGHADMDVDETLSSNNALLEEKTTGLITIGNEISASKNGAVFDVINEDICKDSNGMNADPPPLDIVSSMEASEAL</sequence>
<evidence type="ECO:0000313" key="3">
    <source>
        <dbReference type="EMBL" id="KAI5418093.1"/>
    </source>
</evidence>
<dbReference type="OrthoDB" id="1484002at2759"/>
<dbReference type="Proteomes" id="UP001058974">
    <property type="component" value="Chromosome 4"/>
</dbReference>
<dbReference type="Gramene" id="PSAT_LOCUS17218_t1">
    <property type="protein sequence ID" value="CAL5197701.1"/>
    <property type="gene ID" value="PSAT_LOCUS17218"/>
</dbReference>
<dbReference type="GO" id="GO:0008270">
    <property type="term" value="F:zinc ion binding"/>
    <property type="evidence" value="ECO:0007669"/>
    <property type="project" value="UniProtKB-KW"/>
</dbReference>
<proteinExistence type="predicted"/>
<evidence type="ECO:0000259" key="2">
    <source>
        <dbReference type="PROSITE" id="PS50966"/>
    </source>
</evidence>
<evidence type="ECO:0000313" key="4">
    <source>
        <dbReference type="Proteomes" id="UP001058974"/>
    </source>
</evidence>
<gene>
    <name evidence="3" type="ORF">KIW84_042653</name>
</gene>
<dbReference type="EMBL" id="JAMSHJ010000004">
    <property type="protein sequence ID" value="KAI5418093.1"/>
    <property type="molecule type" value="Genomic_DNA"/>
</dbReference>
<organism evidence="3 4">
    <name type="scientific">Pisum sativum</name>
    <name type="common">Garden pea</name>
    <name type="synonym">Lathyrus oleraceus</name>
    <dbReference type="NCBI Taxonomy" id="3888"/>
    <lineage>
        <taxon>Eukaryota</taxon>
        <taxon>Viridiplantae</taxon>
        <taxon>Streptophyta</taxon>
        <taxon>Embryophyta</taxon>
        <taxon>Tracheophyta</taxon>
        <taxon>Spermatophyta</taxon>
        <taxon>Magnoliopsida</taxon>
        <taxon>eudicotyledons</taxon>
        <taxon>Gunneridae</taxon>
        <taxon>Pentapetalae</taxon>
        <taxon>rosids</taxon>
        <taxon>fabids</taxon>
        <taxon>Fabales</taxon>
        <taxon>Fabaceae</taxon>
        <taxon>Papilionoideae</taxon>
        <taxon>50 kb inversion clade</taxon>
        <taxon>NPAAA clade</taxon>
        <taxon>Hologalegina</taxon>
        <taxon>IRL clade</taxon>
        <taxon>Fabeae</taxon>
        <taxon>Lathyrus</taxon>
    </lineage>
</organism>
<dbReference type="Gramene" id="Psat4g087160.1">
    <property type="protein sequence ID" value="Psat4g087160.1.cds"/>
    <property type="gene ID" value="Psat4g087160"/>
</dbReference>
<keyword evidence="4" id="KW-1185">Reference proteome</keyword>
<dbReference type="AlphaFoldDB" id="A0A9D4XBF8"/>
<reference evidence="3 4" key="1">
    <citation type="journal article" date="2022" name="Nat. Genet.">
        <title>Improved pea reference genome and pan-genome highlight genomic features and evolutionary characteristics.</title>
        <authorList>
            <person name="Yang T."/>
            <person name="Liu R."/>
            <person name="Luo Y."/>
            <person name="Hu S."/>
            <person name="Wang D."/>
            <person name="Wang C."/>
            <person name="Pandey M.K."/>
            <person name="Ge S."/>
            <person name="Xu Q."/>
            <person name="Li N."/>
            <person name="Li G."/>
            <person name="Huang Y."/>
            <person name="Saxena R.K."/>
            <person name="Ji Y."/>
            <person name="Li M."/>
            <person name="Yan X."/>
            <person name="He Y."/>
            <person name="Liu Y."/>
            <person name="Wang X."/>
            <person name="Xiang C."/>
            <person name="Varshney R.K."/>
            <person name="Ding H."/>
            <person name="Gao S."/>
            <person name="Zong X."/>
        </authorList>
    </citation>
    <scope>NUCLEOTIDE SEQUENCE [LARGE SCALE GENOMIC DNA]</scope>
    <source>
        <strain evidence="3 4">cv. Zhongwan 6</strain>
    </source>
</reference>
<dbReference type="PANTHER" id="PTHR33977">
    <property type="entry name" value="ZINC ION BINDING PROTEIN"/>
    <property type="match status" value="1"/>
</dbReference>
<protein>
    <recommendedName>
        <fullName evidence="2">SWIM-type domain-containing protein</fullName>
    </recommendedName>
</protein>
<dbReference type="PANTHER" id="PTHR33977:SF1">
    <property type="entry name" value="ZINC ION BINDING PROTEIN"/>
    <property type="match status" value="1"/>
</dbReference>
<dbReference type="PROSITE" id="PS50966">
    <property type="entry name" value="ZF_SWIM"/>
    <property type="match status" value="1"/>
</dbReference>
<keyword evidence="1" id="KW-0479">Metal-binding</keyword>
<keyword evidence="1" id="KW-0863">Zinc-finger</keyword>
<dbReference type="Gramene" id="Psat04G0265300-T2">
    <property type="protein sequence ID" value="KAI5418094.1"/>
    <property type="gene ID" value="KIW84_042653"/>
</dbReference>
<dbReference type="InterPro" id="IPR007527">
    <property type="entry name" value="Znf_SWIM"/>
</dbReference>